<name>A0A370B6R7_9ACTN</name>
<dbReference type="Gene3D" id="3.30.10.20">
    <property type="match status" value="2"/>
</dbReference>
<evidence type="ECO:0000256" key="1">
    <source>
        <dbReference type="SAM" id="SignalP"/>
    </source>
</evidence>
<protein>
    <submittedName>
        <fullName evidence="3">PASTA domain-containing protein</fullName>
    </submittedName>
</protein>
<keyword evidence="4" id="KW-1185">Reference proteome</keyword>
<keyword evidence="1" id="KW-0732">Signal</keyword>
<dbReference type="Pfam" id="PF03793">
    <property type="entry name" value="PASTA"/>
    <property type="match status" value="2"/>
</dbReference>
<feature type="domain" description="PASTA" evidence="2">
    <location>
        <begin position="120"/>
        <end position="189"/>
    </location>
</feature>
<gene>
    <name evidence="3" type="ORF">DVH02_27095</name>
</gene>
<dbReference type="CDD" id="cd06577">
    <property type="entry name" value="PASTA_pknB"/>
    <property type="match status" value="2"/>
</dbReference>
<dbReference type="RefSeq" id="WP_114626485.1">
    <property type="nucleotide sequence ID" value="NZ_QQNA01000250.1"/>
</dbReference>
<proteinExistence type="predicted"/>
<dbReference type="PROSITE" id="PS51257">
    <property type="entry name" value="PROKAR_LIPOPROTEIN"/>
    <property type="match status" value="1"/>
</dbReference>
<evidence type="ECO:0000313" key="3">
    <source>
        <dbReference type="EMBL" id="RDG35105.1"/>
    </source>
</evidence>
<accession>A0A370B6R7</accession>
<evidence type="ECO:0000259" key="2">
    <source>
        <dbReference type="PROSITE" id="PS51178"/>
    </source>
</evidence>
<feature type="chain" id="PRO_5016835621" evidence="1">
    <location>
        <begin position="23"/>
        <end position="195"/>
    </location>
</feature>
<sequence>MRTRTALALLGATALLTLTACEDTGGSTPPGAGATTARSALPDLVGKELGPARDAARAAGFRELTSHDALGRGRAILLDRNWKVCSQTPAPGTLPTGTTVDLGAVKTDEECPAEDPGEPAPTGTTMPDFTGRSVRFARAALGDSAHLDAKDVSGKDRGILLESNWKVCGQDPKAGTELTGQPVRLDTVKFGEDCP</sequence>
<dbReference type="InterPro" id="IPR005543">
    <property type="entry name" value="PASTA_dom"/>
</dbReference>
<dbReference type="EMBL" id="QQNA01000250">
    <property type="protein sequence ID" value="RDG35105.1"/>
    <property type="molecule type" value="Genomic_DNA"/>
</dbReference>
<dbReference type="SMART" id="SM00740">
    <property type="entry name" value="PASTA"/>
    <property type="match status" value="2"/>
</dbReference>
<feature type="domain" description="PASTA" evidence="2">
    <location>
        <begin position="35"/>
        <end position="106"/>
    </location>
</feature>
<comment type="caution">
    <text evidence="3">The sequence shown here is derived from an EMBL/GenBank/DDBJ whole genome shotgun (WGS) entry which is preliminary data.</text>
</comment>
<dbReference type="PROSITE" id="PS51178">
    <property type="entry name" value="PASTA"/>
    <property type="match status" value="2"/>
</dbReference>
<dbReference type="Proteomes" id="UP000253741">
    <property type="component" value="Unassembled WGS sequence"/>
</dbReference>
<feature type="signal peptide" evidence="1">
    <location>
        <begin position="1"/>
        <end position="22"/>
    </location>
</feature>
<dbReference type="AlphaFoldDB" id="A0A370B6R7"/>
<evidence type="ECO:0000313" key="4">
    <source>
        <dbReference type="Proteomes" id="UP000253741"/>
    </source>
</evidence>
<organism evidence="3 4">
    <name type="scientific">Streptomyces corynorhini</name>
    <dbReference type="NCBI Taxonomy" id="2282652"/>
    <lineage>
        <taxon>Bacteria</taxon>
        <taxon>Bacillati</taxon>
        <taxon>Actinomycetota</taxon>
        <taxon>Actinomycetes</taxon>
        <taxon>Kitasatosporales</taxon>
        <taxon>Streptomycetaceae</taxon>
        <taxon>Streptomyces</taxon>
    </lineage>
</organism>
<dbReference type="OrthoDB" id="4335972at2"/>
<reference evidence="3 4" key="1">
    <citation type="submission" date="2018-07" db="EMBL/GenBank/DDBJ databases">
        <title>Streptomyces species from bats.</title>
        <authorList>
            <person name="Dunlap C."/>
        </authorList>
    </citation>
    <scope>NUCLEOTIDE SEQUENCE [LARGE SCALE GENOMIC DNA]</scope>
    <source>
        <strain evidence="3 4">AC230</strain>
    </source>
</reference>